<dbReference type="EMBL" id="KT240186">
    <property type="protein sequence ID" value="ALA46502.1"/>
    <property type="molecule type" value="Genomic_DNA"/>
</dbReference>
<comment type="function">
    <text evidence="1">Forms the portal vertex of the capsid. This portal plays critical roles in head assembly, genome packaging, neck/tail attachment, and genome ejection. The portal protein multimerizes as a single ring-shaped homododecamer arranged around a central channel.</text>
</comment>
<keyword evidence="9" id="KW-0231">Viral genome packaging</keyword>
<keyword evidence="10" id="KW-1160">Virus entry into host cell</keyword>
<keyword evidence="8" id="KW-1171">Viral genome ejection through host cell envelope</keyword>
<organism evidence="11 12">
    <name type="scientific">Dickeya phage BF25/12</name>
    <dbReference type="NCBI Taxonomy" id="1698708"/>
    <lineage>
        <taxon>Viruses</taxon>
        <taxon>Duplodnaviria</taxon>
        <taxon>Heunggongvirae</taxon>
        <taxon>Uroviricota</taxon>
        <taxon>Caudoviricetes</taxon>
        <taxon>Autographivirales</taxon>
        <taxon>Autoscriptoviridae</taxon>
        <taxon>Corkvirinae</taxon>
        <taxon>Stompvirus</taxon>
        <taxon>Stompvirus BF2512</taxon>
    </lineage>
</organism>
<keyword evidence="12" id="KW-1185">Reference proteome</keyword>
<evidence type="ECO:0000313" key="11">
    <source>
        <dbReference type="EMBL" id="ALA46502.1"/>
    </source>
</evidence>
<dbReference type="GO" id="GO:0099002">
    <property type="term" value="P:symbiont genome ejection through host cell envelope, short tail mechanism"/>
    <property type="evidence" value="ECO:0007669"/>
    <property type="project" value="UniProtKB-KW"/>
</dbReference>
<reference evidence="11 12" key="1">
    <citation type="submission" date="2015-07" db="EMBL/GenBank/DDBJ databases">
        <title>Bateriophages against Dickeya spp. of Phalaenopsis orchids.</title>
        <authorList>
            <person name="Dreo T."/>
            <person name="Naglic T."/>
            <person name="Alic S."/>
            <person name="Peterka M."/>
            <person name="Ravnikar M."/>
        </authorList>
    </citation>
    <scope>NUCLEOTIDE SEQUENCE [LARGE SCALE GENOMIC DNA]</scope>
</reference>
<evidence type="ECO:0000256" key="8">
    <source>
        <dbReference type="ARBA" id="ARBA00023009"/>
    </source>
</evidence>
<evidence type="ECO:0000256" key="6">
    <source>
        <dbReference type="ARBA" id="ARBA00022844"/>
    </source>
</evidence>
<proteinExistence type="predicted"/>
<evidence type="ECO:0000256" key="5">
    <source>
        <dbReference type="ARBA" id="ARBA00022612"/>
    </source>
</evidence>
<keyword evidence="5" id="KW-1188">Viral release from host cell</keyword>
<gene>
    <name evidence="11" type="ORF">BF2512_46</name>
</gene>
<evidence type="ECO:0000256" key="4">
    <source>
        <dbReference type="ARBA" id="ARBA00022595"/>
    </source>
</evidence>
<dbReference type="Proteomes" id="UP000223907">
    <property type="component" value="Segment"/>
</dbReference>
<protein>
    <submittedName>
        <fullName evidence="11">Putative head-tail connector protein</fullName>
    </submittedName>
</protein>
<dbReference type="GO" id="GO:0044423">
    <property type="term" value="C:virion component"/>
    <property type="evidence" value="ECO:0007669"/>
    <property type="project" value="UniProtKB-KW"/>
</dbReference>
<keyword evidence="3" id="KW-1244">Viral short tail ejection system</keyword>
<evidence type="ECO:0000256" key="3">
    <source>
        <dbReference type="ARBA" id="ARBA00022470"/>
    </source>
</evidence>
<evidence type="ECO:0000256" key="1">
    <source>
        <dbReference type="ARBA" id="ARBA00003421"/>
    </source>
</evidence>
<evidence type="ECO:0000256" key="9">
    <source>
        <dbReference type="ARBA" id="ARBA00023219"/>
    </source>
</evidence>
<evidence type="ECO:0000256" key="10">
    <source>
        <dbReference type="ARBA" id="ARBA00023296"/>
    </source>
</evidence>
<keyword evidence="7" id="KW-0118">Viral capsid assembly</keyword>
<evidence type="ECO:0000256" key="2">
    <source>
        <dbReference type="ARBA" id="ARBA00004328"/>
    </source>
</evidence>
<evidence type="ECO:0000256" key="7">
    <source>
        <dbReference type="ARBA" id="ARBA00022950"/>
    </source>
</evidence>
<keyword evidence="6" id="KW-0946">Virion</keyword>
<name>A0A219MHK9_9CAUD</name>
<dbReference type="InterPro" id="IPR020991">
    <property type="entry name" value="Connector_podovirus"/>
</dbReference>
<keyword evidence="4" id="KW-1162">Viral penetration into host cytoplasm</keyword>
<evidence type="ECO:0000313" key="12">
    <source>
        <dbReference type="Proteomes" id="UP000223907"/>
    </source>
</evidence>
<dbReference type="Pfam" id="PF12236">
    <property type="entry name" value="Head-tail_con"/>
    <property type="match status" value="1"/>
</dbReference>
<sequence>MYGNLMYENLYTKYRDDSAILKTEDYAHWTLPTVFADPDLRDGKRIQVRRDYQSVGAVYVNTLAAKLARILFPASQPFFRIDSTGDAAQLAEAMGAESADLANGLAELENTAFRRIFLKSSYHQLVHAMKLLIITGNVLLYRDSATGNMNAFSLRQYSMLRDGSGKVHDIILKERTIISELPLEVRATFRGRKQDDGICLYTRIKRERRTIGDVFVVTQQLEGGIMLDNREVYPEAICPYIPAVWNLVTGETYGRGLAEDYAGDLAKLSSLSEALALYEIESCRVLHMAAPGSQVDVDSMAEEESGAWVSGNPQLVQAYEAGDYNKIQTLMNEIQAIAARLAPAFMYVQNQRDAERVTAEEIRQNAEEAESALGGVYSVIADTLHIPLAHILCWEVNQEFINELLSAGLSLSVLTGVAALNRSIDVTKLLQAAQVLAQILPVFQNLPRVDPEKVTDMVFNGFGVNTKDVYRTEEQLQQLQQQQQPVTPQATPELANVADTIQQGL</sequence>
<comment type="subcellular location">
    <subcellularLocation>
        <location evidence="2">Virion</location>
    </subcellularLocation>
</comment>
<accession>A0A219MHK9</accession>